<protein>
    <submittedName>
        <fullName evidence="1">Uncharacterized protein</fullName>
    </submittedName>
</protein>
<sequence length="61" mass="6819">MFPETNSHLSPDADIAHSPAFESVAVKVGEKREKDLTREELSALEPLTWPQRQPSARLSCN</sequence>
<dbReference type="Proteomes" id="UP001632037">
    <property type="component" value="Unassembled WGS sequence"/>
</dbReference>
<comment type="caution">
    <text evidence="1">The sequence shown here is derived from an EMBL/GenBank/DDBJ whole genome shotgun (WGS) entry which is preliminary data.</text>
</comment>
<reference evidence="1 2" key="1">
    <citation type="submission" date="2024-09" db="EMBL/GenBank/DDBJ databases">
        <title>Genome sequencing and assembly of Phytophthora oleae, isolate VK10A, causative agent of rot of olive drupes.</title>
        <authorList>
            <person name="Conti Taguali S."/>
            <person name="Riolo M."/>
            <person name="La Spada F."/>
            <person name="Cacciola S.O."/>
            <person name="Dionisio G."/>
        </authorList>
    </citation>
    <scope>NUCLEOTIDE SEQUENCE [LARGE SCALE GENOMIC DNA]</scope>
    <source>
        <strain evidence="1 2">VK10A</strain>
    </source>
</reference>
<evidence type="ECO:0000313" key="1">
    <source>
        <dbReference type="EMBL" id="KAL3667861.1"/>
    </source>
</evidence>
<dbReference type="AlphaFoldDB" id="A0ABD3FNI5"/>
<organism evidence="1 2">
    <name type="scientific">Phytophthora oleae</name>
    <dbReference type="NCBI Taxonomy" id="2107226"/>
    <lineage>
        <taxon>Eukaryota</taxon>
        <taxon>Sar</taxon>
        <taxon>Stramenopiles</taxon>
        <taxon>Oomycota</taxon>
        <taxon>Peronosporomycetes</taxon>
        <taxon>Peronosporales</taxon>
        <taxon>Peronosporaceae</taxon>
        <taxon>Phytophthora</taxon>
    </lineage>
</organism>
<proteinExistence type="predicted"/>
<evidence type="ECO:0000313" key="2">
    <source>
        <dbReference type="Proteomes" id="UP001632037"/>
    </source>
</evidence>
<gene>
    <name evidence="1" type="ORF">V7S43_007411</name>
</gene>
<keyword evidence="2" id="KW-1185">Reference proteome</keyword>
<accession>A0ABD3FNI5</accession>
<dbReference type="EMBL" id="JBIMZQ010000013">
    <property type="protein sequence ID" value="KAL3667861.1"/>
    <property type="molecule type" value="Genomic_DNA"/>
</dbReference>
<name>A0ABD3FNI5_9STRA</name>